<protein>
    <submittedName>
        <fullName evidence="1">Uncharacterized protein</fullName>
    </submittedName>
</protein>
<sequence>MYHFNNNLPVVSLFCTMMFTLRRTFHLLLKASSSR</sequence>
<name>F9GCK3_FUSOF</name>
<accession>F9GCK3</accession>
<gene>
    <name evidence="1" type="ORF">FOXB_16386</name>
</gene>
<proteinExistence type="predicted"/>
<organism evidence="1">
    <name type="scientific">Fusarium oxysporum (strain Fo5176)</name>
    <name type="common">Fusarium vascular wilt</name>
    <dbReference type="NCBI Taxonomy" id="660025"/>
    <lineage>
        <taxon>Eukaryota</taxon>
        <taxon>Fungi</taxon>
        <taxon>Dikarya</taxon>
        <taxon>Ascomycota</taxon>
        <taxon>Pezizomycotina</taxon>
        <taxon>Sordariomycetes</taxon>
        <taxon>Hypocreomycetidae</taxon>
        <taxon>Hypocreales</taxon>
        <taxon>Nectriaceae</taxon>
        <taxon>Fusarium</taxon>
        <taxon>Fusarium oxysporum species complex</taxon>
    </lineage>
</organism>
<evidence type="ECO:0000313" key="1">
    <source>
        <dbReference type="EMBL" id="EGU73100.1"/>
    </source>
</evidence>
<reference evidence="1" key="1">
    <citation type="journal article" date="2012" name="Mol. Plant Microbe Interact.">
        <title>A highly conserved effector in Fusarium oxysporum is required for full virulence on Arabidopsis.</title>
        <authorList>
            <person name="Thatcher L.F."/>
            <person name="Gardiner D.M."/>
            <person name="Kazan K."/>
            <person name="Manners J."/>
        </authorList>
    </citation>
    <scope>NUCLEOTIDE SEQUENCE [LARGE SCALE GENOMIC DNA]</scope>
    <source>
        <strain evidence="1">Fo5176</strain>
    </source>
</reference>
<comment type="caution">
    <text evidence="1">The sequence shown here is derived from an EMBL/GenBank/DDBJ whole genome shotgun (WGS) entry which is preliminary data.</text>
</comment>
<dbReference type="EMBL" id="AFQF01005079">
    <property type="protein sequence ID" value="EGU73100.1"/>
    <property type="molecule type" value="Genomic_DNA"/>
</dbReference>
<dbReference type="AlphaFoldDB" id="F9GCK3"/>